<dbReference type="InterPro" id="IPR003148">
    <property type="entry name" value="RCK_N"/>
</dbReference>
<evidence type="ECO:0000259" key="3">
    <source>
        <dbReference type="PROSITE" id="PS51201"/>
    </source>
</evidence>
<proteinExistence type="predicted"/>
<gene>
    <name evidence="4" type="ORF">TBH_C1068</name>
</gene>
<dbReference type="InterPro" id="IPR036291">
    <property type="entry name" value="NAD(P)-bd_dom_sf"/>
</dbReference>
<feature type="transmembrane region" description="Helical" evidence="2">
    <location>
        <begin position="76"/>
        <end position="100"/>
    </location>
</feature>
<dbReference type="InterPro" id="IPR050721">
    <property type="entry name" value="Trk_Ktr_HKT_K-transport"/>
</dbReference>
<feature type="transmembrane region" description="Helical" evidence="2">
    <location>
        <begin position="16"/>
        <end position="35"/>
    </location>
</feature>
<dbReference type="SUPFAM" id="SSF81324">
    <property type="entry name" value="Voltage-gated potassium channels"/>
    <property type="match status" value="1"/>
</dbReference>
<name>A0A7U6GI22_9GAMM</name>
<evidence type="ECO:0000256" key="2">
    <source>
        <dbReference type="SAM" id="Phobius"/>
    </source>
</evidence>
<keyword evidence="5" id="KW-1185">Reference proteome</keyword>
<dbReference type="PROSITE" id="PS51201">
    <property type="entry name" value="RCK_N"/>
    <property type="match status" value="2"/>
</dbReference>
<dbReference type="Gene3D" id="1.10.287.70">
    <property type="match status" value="1"/>
</dbReference>
<dbReference type="Gene3D" id="3.40.50.720">
    <property type="entry name" value="NAD(P)-binding Rossmann-like Domain"/>
    <property type="match status" value="2"/>
</dbReference>
<keyword evidence="2" id="KW-1133">Transmembrane helix</keyword>
<dbReference type="RefSeq" id="WP_041066344.1">
    <property type="nucleotide sequence ID" value="NZ_AP012273.1"/>
</dbReference>
<organism evidence="4 5">
    <name type="scientific">Thiolapillus brandeum</name>
    <dbReference type="NCBI Taxonomy" id="1076588"/>
    <lineage>
        <taxon>Bacteria</taxon>
        <taxon>Pseudomonadati</taxon>
        <taxon>Pseudomonadota</taxon>
        <taxon>Gammaproteobacteria</taxon>
        <taxon>Chromatiales</taxon>
        <taxon>Sedimenticolaceae</taxon>
        <taxon>Thiolapillus</taxon>
    </lineage>
</organism>
<feature type="domain" description="RCK N-terminal" evidence="3">
    <location>
        <begin position="123"/>
        <end position="245"/>
    </location>
</feature>
<keyword evidence="2" id="KW-0812">Transmembrane</keyword>
<sequence>MDNIVFLILRRMRRPLLTLVLVYAVSILGLVLIPGQDAQGQPWHMDFFHAFYFVSFMSTTIGFGEIPYEFTDAQRAWVTVCIYLSVVAWIYAIGTILTLLQDKTFQHAIKERRFAQRIRNMGEAFYILCGYGETGRELALALTERGQHVVVIDLNEDKINLLRLQNLRDYVPALHANARTPRHLLEAGLQHPRCAGIVALTNNNDVNLKIAITAKLLNPDVTVICRADSHAVEANMASFGTDYIIDPFDTFAKYLSTALQTPGLYLLQSWLTARPGTRLADPVYPPTHGHWIIGGYGRFGKAVFKRLKKEDISIAVMEATPEKTGEPRQGVVRGVGTEEETLLEADIQQAVGIVAGTDNDANNLSIVMTARAMTNRLFVIARQNYRENDTLFQAVHADMVMHPSAIVAEKIRVLLATPMLYEFMSLAAYQEEDWACALISRIAGLVDHRVPVIQEFILGDSRHCAVEEALEHGRVVCLGDIMRDPGNRERSLNCIALLRISRNSRELLPGENTELLPGDKLLFCGTRHAFSTMEWILCHGPTLEYVLTGEDKPRSWIWRKLVQRSKK</sequence>
<protein>
    <recommendedName>
        <fullName evidence="3">RCK N-terminal domain-containing protein</fullName>
    </recommendedName>
</protein>
<dbReference type="GO" id="GO:0006813">
    <property type="term" value="P:potassium ion transport"/>
    <property type="evidence" value="ECO:0007669"/>
    <property type="project" value="InterPro"/>
</dbReference>
<dbReference type="EMBL" id="AP012273">
    <property type="protein sequence ID" value="BAO43997.1"/>
    <property type="molecule type" value="Genomic_DNA"/>
</dbReference>
<dbReference type="GO" id="GO:0005886">
    <property type="term" value="C:plasma membrane"/>
    <property type="evidence" value="ECO:0007669"/>
    <property type="project" value="UniProtKB-SubCell"/>
</dbReference>
<evidence type="ECO:0000256" key="1">
    <source>
        <dbReference type="ARBA" id="ARBA00004651"/>
    </source>
</evidence>
<accession>A0A7U6GI22</accession>
<reference evidence="4 5" key="1">
    <citation type="journal article" date="2014" name="PLoS ONE">
        <title>Physiological and genomic features of a novel sulfur-oxidizing gammaproteobacterium belonging to a previously uncultivated symbiotic lineage isolated from a hydrothermal vent.</title>
        <authorList>
            <person name="Nunoura T."/>
            <person name="Takaki Y."/>
            <person name="Kazama H."/>
            <person name="Kakuta J."/>
            <person name="Shimamura S."/>
            <person name="Makita H."/>
            <person name="Hirai M."/>
            <person name="Miyazaki M."/>
            <person name="Takai K."/>
        </authorList>
    </citation>
    <scope>NUCLEOTIDE SEQUENCE [LARGE SCALE GENOMIC DNA]</scope>
    <source>
        <strain evidence="4 5">Hiromi1</strain>
    </source>
</reference>
<dbReference type="SUPFAM" id="SSF51735">
    <property type="entry name" value="NAD(P)-binding Rossmann-fold domains"/>
    <property type="match status" value="2"/>
</dbReference>
<dbReference type="Proteomes" id="UP000031631">
    <property type="component" value="Chromosome"/>
</dbReference>
<keyword evidence="2" id="KW-0472">Membrane</keyword>
<dbReference type="Pfam" id="PF07885">
    <property type="entry name" value="Ion_trans_2"/>
    <property type="match status" value="1"/>
</dbReference>
<dbReference type="KEGG" id="tbn:TBH_C1068"/>
<evidence type="ECO:0000313" key="4">
    <source>
        <dbReference type="EMBL" id="BAO43997.1"/>
    </source>
</evidence>
<dbReference type="OrthoDB" id="9781411at2"/>
<dbReference type="InterPro" id="IPR013099">
    <property type="entry name" value="K_chnl_dom"/>
</dbReference>
<dbReference type="Pfam" id="PF02254">
    <property type="entry name" value="TrkA_N"/>
    <property type="match status" value="2"/>
</dbReference>
<dbReference type="PANTHER" id="PTHR43833">
    <property type="entry name" value="POTASSIUM CHANNEL PROTEIN 2-RELATED-RELATED"/>
    <property type="match status" value="1"/>
</dbReference>
<evidence type="ECO:0000313" key="5">
    <source>
        <dbReference type="Proteomes" id="UP000031631"/>
    </source>
</evidence>
<dbReference type="AlphaFoldDB" id="A0A7U6GI22"/>
<feature type="domain" description="RCK N-terminal" evidence="3">
    <location>
        <begin position="288"/>
        <end position="401"/>
    </location>
</feature>
<feature type="transmembrane region" description="Helical" evidence="2">
    <location>
        <begin position="47"/>
        <end position="64"/>
    </location>
</feature>
<comment type="subcellular location">
    <subcellularLocation>
        <location evidence="1">Cell membrane</location>
        <topology evidence="1">Multi-pass membrane protein</topology>
    </subcellularLocation>
</comment>